<feature type="domain" description="DUF4470" evidence="1">
    <location>
        <begin position="24"/>
        <end position="113"/>
    </location>
</feature>
<protein>
    <recommendedName>
        <fullName evidence="1">DUF4470 domain-containing protein</fullName>
    </recommendedName>
</protein>
<evidence type="ECO:0000259" key="1">
    <source>
        <dbReference type="Pfam" id="PF14737"/>
    </source>
</evidence>
<comment type="caution">
    <text evidence="2">The sequence shown here is derived from an EMBL/GenBank/DDBJ whole genome shotgun (WGS) entry which is preliminary data.</text>
</comment>
<dbReference type="OrthoDB" id="432970at2759"/>
<dbReference type="EMBL" id="CALLCH030000012">
    <property type="protein sequence ID" value="CAI4214717.1"/>
    <property type="molecule type" value="Genomic_DNA"/>
</dbReference>
<name>A0A9P1MAR1_9PEZI</name>
<keyword evidence="3" id="KW-1185">Reference proteome</keyword>
<evidence type="ECO:0000313" key="2">
    <source>
        <dbReference type="EMBL" id="CAI4214717.1"/>
    </source>
</evidence>
<evidence type="ECO:0000313" key="3">
    <source>
        <dbReference type="Proteomes" id="UP000838763"/>
    </source>
</evidence>
<dbReference type="InterPro" id="IPR027974">
    <property type="entry name" value="DUF4470"/>
</dbReference>
<reference evidence="2" key="1">
    <citation type="submission" date="2022-11" db="EMBL/GenBank/DDBJ databases">
        <authorList>
            <person name="Scott C."/>
            <person name="Bruce N."/>
        </authorList>
    </citation>
    <scope>NUCLEOTIDE SEQUENCE</scope>
</reference>
<organism evidence="2 3">
    <name type="scientific">Parascedosporium putredinis</name>
    <dbReference type="NCBI Taxonomy" id="1442378"/>
    <lineage>
        <taxon>Eukaryota</taxon>
        <taxon>Fungi</taxon>
        <taxon>Dikarya</taxon>
        <taxon>Ascomycota</taxon>
        <taxon>Pezizomycotina</taxon>
        <taxon>Sordariomycetes</taxon>
        <taxon>Hypocreomycetidae</taxon>
        <taxon>Microascales</taxon>
        <taxon>Microascaceae</taxon>
        <taxon>Parascedosporium</taxon>
    </lineage>
</organism>
<gene>
    <name evidence="2" type="ORF">PPNO1_LOCUS4445</name>
</gene>
<sequence length="1034" mass="113955">MATPAHISSSDYPPTLNNVRNSYKPAASLTRSVPQGIGNVEILALGSSQLKNILYTAYHEKGLPQRTTHITVVDSFQLDIALNAIFLTLIQAHGRQIQDTDLEQLWEIITSAAISKKPTRRYPFSEVVQFEEDASLAVLATHIHFVVSAVEADADRERSIGTPFLGEAKENDEINRYVVSAAPFRSRRGAMSAVSAAKVSFIEWTHALAEAIGNTLTVSFVNADPHSYLDALHRHAQGDTNPSHYRTGHSSLPLQIASAAVTEFDVIDASHVTGNRLRILLTLAFAAPLLKNQPWATVFTEFNIRLTEMKENPLEDVLYGDTQSMCLLLGLSTPEIVTNSSSAAIVDDVLLGVEDDVPLGSQMCPVYYRLAWKHCHSLAGSAHQIPLSMTVDNLVNLLMELDDKMYELDQRYTESVRNRTPSGLYRVGLLAPLLQAAARNVTFDIKELCDRFFDHAPREARRPAISEELPELAIQLHARGLYSSPYLAESLKIESDNGRLDLPSVAAVSIVVHDYSHIQDFFDVEELITKAMVFEARITNGPNKLTMFRDLQVMTANALQTSLSTNSINFKDNSIHIRSGAPKHLVFTFWAPASLLTGSDVEVELVGVPYPLLDIIYGINICKGKLSHSISETGPSFLLTAALPTSAEEPIFFSRAPTAAKNPDAIPQEKEDVDRQDITSIQFNTEDKSGSVVARQVLHSEKGRQLLAEKAPITIKQSGPYSIDIVFGKKKDTTIYTVNYPTTVTSVGSKTRIARKSGYVEVIAKAPTPDASAISDLIFPSTLSSDAVPVSLNLPSLNLDSLPLLDISDETANKWITTLTSFQFSSRESERSQANEKTGMVHSTRVNFKESLFSMFMTSTGLQGGQTGLFALNQPGEDGVHMLIFVSAVRLDCASNSIVLDAAVMPMTTEMLKDPEIEGFLLLLRTLEICSLDVDEAELKAWKKALPAFAERCRTWEHHPTCEYKAAGATIPLSLDKGEPVLCSCGKGRSQTRFSIYRGGARRRPSMREQEVCQKKDWKKHRFECKEAAEQSEG</sequence>
<accession>A0A9P1MAR1</accession>
<dbReference type="Pfam" id="PF14737">
    <property type="entry name" value="DUF4470"/>
    <property type="match status" value="1"/>
</dbReference>
<dbReference type="Proteomes" id="UP000838763">
    <property type="component" value="Unassembled WGS sequence"/>
</dbReference>
<dbReference type="AlphaFoldDB" id="A0A9P1MAR1"/>
<proteinExistence type="predicted"/>